<proteinExistence type="predicted"/>
<gene>
    <name evidence="4" type="ORF">QP027_02445</name>
</gene>
<dbReference type="PANTHER" id="PTHR34535">
    <property type="entry name" value="HYDROGENASE MATURATION FACTOR HYPA"/>
    <property type="match status" value="1"/>
</dbReference>
<evidence type="ECO:0000313" key="4">
    <source>
        <dbReference type="EMBL" id="WIM68281.1"/>
    </source>
</evidence>
<organism evidence="4 5">
    <name type="scientific">Corynebacterium breve</name>
    <dbReference type="NCBI Taxonomy" id="3049799"/>
    <lineage>
        <taxon>Bacteria</taxon>
        <taxon>Bacillati</taxon>
        <taxon>Actinomycetota</taxon>
        <taxon>Actinomycetes</taxon>
        <taxon>Mycobacteriales</taxon>
        <taxon>Corynebacteriaceae</taxon>
        <taxon>Corynebacterium</taxon>
    </lineage>
</organism>
<dbReference type="RefSeq" id="WP_284825721.1">
    <property type="nucleotide sequence ID" value="NZ_CP126969.1"/>
</dbReference>
<dbReference type="Proteomes" id="UP001225598">
    <property type="component" value="Chromosome"/>
</dbReference>
<reference evidence="4 5" key="1">
    <citation type="submission" date="2023-05" db="EMBL/GenBank/DDBJ databases">
        <title>Corynebacterium suedekumii sp. nov. and Corynebacterium breve sp. nov. isolated from raw cow's milk.</title>
        <authorList>
            <person name="Baer M.K."/>
            <person name="Mehl L."/>
            <person name="Hellmuth R."/>
            <person name="Marke G."/>
            <person name="Lipski A."/>
        </authorList>
    </citation>
    <scope>NUCLEOTIDE SEQUENCE [LARGE SCALE GENOMIC DNA]</scope>
    <source>
        <strain evidence="4 5">R4</strain>
    </source>
</reference>
<keyword evidence="1" id="KW-0533">Nickel</keyword>
<protein>
    <submittedName>
        <fullName evidence="4">Hydrogenase maturation nickel metallochaperone HypA</fullName>
    </submittedName>
</protein>
<dbReference type="EMBL" id="CP126969">
    <property type="protein sequence ID" value="WIM68281.1"/>
    <property type="molecule type" value="Genomic_DNA"/>
</dbReference>
<evidence type="ECO:0000256" key="2">
    <source>
        <dbReference type="ARBA" id="ARBA00022723"/>
    </source>
</evidence>
<evidence type="ECO:0000256" key="3">
    <source>
        <dbReference type="ARBA" id="ARBA00022833"/>
    </source>
</evidence>
<keyword evidence="2" id="KW-0479">Metal-binding</keyword>
<keyword evidence="5" id="KW-1185">Reference proteome</keyword>
<dbReference type="Gene3D" id="3.30.2320.80">
    <property type="match status" value="1"/>
</dbReference>
<accession>A0ABY8VF62</accession>
<dbReference type="PANTHER" id="PTHR34535:SF3">
    <property type="entry name" value="HYDROGENASE MATURATION FACTOR HYPA"/>
    <property type="match status" value="1"/>
</dbReference>
<evidence type="ECO:0000256" key="1">
    <source>
        <dbReference type="ARBA" id="ARBA00022596"/>
    </source>
</evidence>
<sequence length="114" mass="12053">MHELSLLGGVTDIVSKAVEPSTVVRDVGLVVGARSGVLVDALFAAWPVAKQGTCCAGASLHVTEVAATVWCPACEGEQEIDEYFALTCPECGTPTADLRRGKEFHVDYVDVETD</sequence>
<evidence type="ECO:0000313" key="5">
    <source>
        <dbReference type="Proteomes" id="UP001225598"/>
    </source>
</evidence>
<name>A0ABY8VF62_9CORY</name>
<dbReference type="Pfam" id="PF01155">
    <property type="entry name" value="HypA"/>
    <property type="match status" value="1"/>
</dbReference>
<dbReference type="PIRSF" id="PIRSF004761">
    <property type="entry name" value="Hydrgn_mat_HypA"/>
    <property type="match status" value="1"/>
</dbReference>
<dbReference type="InterPro" id="IPR000688">
    <property type="entry name" value="HypA/HybF"/>
</dbReference>
<keyword evidence="3" id="KW-0862">Zinc</keyword>